<sequence length="33" mass="3509">ALVGAQFGGRVEPGQTEDTANVKSMYVPKKKTT</sequence>
<comment type="caution">
    <text evidence="2">The sequence shown here is derived from an EMBL/GenBank/DDBJ whole genome shotgun (WGS) entry which is preliminary data.</text>
</comment>
<evidence type="ECO:0000256" key="1">
    <source>
        <dbReference type="SAM" id="MobiDB-lite"/>
    </source>
</evidence>
<name>A0A0F8YP74_9ZZZZ</name>
<gene>
    <name evidence="2" type="ORF">LCGC14_2795410</name>
</gene>
<organism evidence="2">
    <name type="scientific">marine sediment metagenome</name>
    <dbReference type="NCBI Taxonomy" id="412755"/>
    <lineage>
        <taxon>unclassified sequences</taxon>
        <taxon>metagenomes</taxon>
        <taxon>ecological metagenomes</taxon>
    </lineage>
</organism>
<dbReference type="EMBL" id="LAZR01052317">
    <property type="protein sequence ID" value="KKK83238.1"/>
    <property type="molecule type" value="Genomic_DNA"/>
</dbReference>
<feature type="region of interest" description="Disordered" evidence="1">
    <location>
        <begin position="1"/>
        <end position="33"/>
    </location>
</feature>
<dbReference type="AlphaFoldDB" id="A0A0F8YP74"/>
<evidence type="ECO:0000313" key="2">
    <source>
        <dbReference type="EMBL" id="KKK83238.1"/>
    </source>
</evidence>
<proteinExistence type="predicted"/>
<protein>
    <submittedName>
        <fullName evidence="2">Uncharacterized protein</fullName>
    </submittedName>
</protein>
<accession>A0A0F8YP74</accession>
<reference evidence="2" key="1">
    <citation type="journal article" date="2015" name="Nature">
        <title>Complex archaea that bridge the gap between prokaryotes and eukaryotes.</title>
        <authorList>
            <person name="Spang A."/>
            <person name="Saw J.H."/>
            <person name="Jorgensen S.L."/>
            <person name="Zaremba-Niedzwiedzka K."/>
            <person name="Martijn J."/>
            <person name="Lind A.E."/>
            <person name="van Eijk R."/>
            <person name="Schleper C."/>
            <person name="Guy L."/>
            <person name="Ettema T.J."/>
        </authorList>
    </citation>
    <scope>NUCLEOTIDE SEQUENCE</scope>
</reference>
<feature type="non-terminal residue" evidence="2">
    <location>
        <position position="1"/>
    </location>
</feature>